<accession>A0ACB9CH42</accession>
<dbReference type="EMBL" id="CM042050">
    <property type="protein sequence ID" value="KAI3733505.1"/>
    <property type="molecule type" value="Genomic_DNA"/>
</dbReference>
<proteinExistence type="predicted"/>
<reference evidence="2" key="1">
    <citation type="journal article" date="2022" name="Mol. Ecol. Resour.">
        <title>The genomes of chicory, endive, great burdock and yacon provide insights into Asteraceae palaeo-polyploidization history and plant inulin production.</title>
        <authorList>
            <person name="Fan W."/>
            <person name="Wang S."/>
            <person name="Wang H."/>
            <person name="Wang A."/>
            <person name="Jiang F."/>
            <person name="Liu H."/>
            <person name="Zhao H."/>
            <person name="Xu D."/>
            <person name="Zhang Y."/>
        </authorList>
    </citation>
    <scope>NUCLEOTIDE SEQUENCE [LARGE SCALE GENOMIC DNA]</scope>
    <source>
        <strain evidence="2">cv. Niubang</strain>
    </source>
</reference>
<sequence length="311" mass="34604">MDMSLFSSDSDRVCSDRDRDLEQSVDLISDDLNRKLDLESYDDDSTESTPKLPDSKVHEDEHEEEEDDDDFTFMYIGDKDSPIYADKVFEDGQIRPVFPLFDQNLLLGGEYEVEEIDRLPVHPTVDKIFIESPRGNPSSTASEREENDDSATGPFCVWSKESATGTAELSKKSNSTGFSKLWRIREKVGRSNSDGRDAFVFLKSSDRTSATTSTTTITTSSSSSSTSSSSANPATGAGSYVKVNAAGEKSRVVKQGTKAKKPTVSPHEAYLKSKGEHTEEERRRSYLPYRPELMGFFTNVHGGLSRNVHPY</sequence>
<organism evidence="1 2">
    <name type="scientific">Arctium lappa</name>
    <name type="common">Greater burdock</name>
    <name type="synonym">Lappa major</name>
    <dbReference type="NCBI Taxonomy" id="4217"/>
    <lineage>
        <taxon>Eukaryota</taxon>
        <taxon>Viridiplantae</taxon>
        <taxon>Streptophyta</taxon>
        <taxon>Embryophyta</taxon>
        <taxon>Tracheophyta</taxon>
        <taxon>Spermatophyta</taxon>
        <taxon>Magnoliopsida</taxon>
        <taxon>eudicotyledons</taxon>
        <taxon>Gunneridae</taxon>
        <taxon>Pentapetalae</taxon>
        <taxon>asterids</taxon>
        <taxon>campanulids</taxon>
        <taxon>Asterales</taxon>
        <taxon>Asteraceae</taxon>
        <taxon>Carduoideae</taxon>
        <taxon>Cardueae</taxon>
        <taxon>Arctiinae</taxon>
        <taxon>Arctium</taxon>
    </lineage>
</organism>
<name>A0ACB9CH42_ARCLA</name>
<evidence type="ECO:0000313" key="1">
    <source>
        <dbReference type="EMBL" id="KAI3733505.1"/>
    </source>
</evidence>
<gene>
    <name evidence="1" type="ORF">L6452_12948</name>
</gene>
<dbReference type="Proteomes" id="UP001055879">
    <property type="component" value="Linkage Group LG04"/>
</dbReference>
<reference evidence="1 2" key="2">
    <citation type="journal article" date="2022" name="Mol. Ecol. Resour.">
        <title>The genomes of chicory, endive, great burdock and yacon provide insights into Asteraceae paleo-polyploidization history and plant inulin production.</title>
        <authorList>
            <person name="Fan W."/>
            <person name="Wang S."/>
            <person name="Wang H."/>
            <person name="Wang A."/>
            <person name="Jiang F."/>
            <person name="Liu H."/>
            <person name="Zhao H."/>
            <person name="Xu D."/>
            <person name="Zhang Y."/>
        </authorList>
    </citation>
    <scope>NUCLEOTIDE SEQUENCE [LARGE SCALE GENOMIC DNA]</scope>
    <source>
        <strain evidence="2">cv. Niubang</strain>
    </source>
</reference>
<protein>
    <submittedName>
        <fullName evidence="1">Uncharacterized protein</fullName>
    </submittedName>
</protein>
<comment type="caution">
    <text evidence="1">The sequence shown here is derived from an EMBL/GenBank/DDBJ whole genome shotgun (WGS) entry which is preliminary data.</text>
</comment>
<keyword evidence="2" id="KW-1185">Reference proteome</keyword>
<evidence type="ECO:0000313" key="2">
    <source>
        <dbReference type="Proteomes" id="UP001055879"/>
    </source>
</evidence>